<keyword evidence="1" id="KW-1133">Transmembrane helix</keyword>
<reference evidence="2" key="1">
    <citation type="submission" date="2021-01" db="EMBL/GenBank/DDBJ databases">
        <authorList>
            <person name="Corre E."/>
            <person name="Pelletier E."/>
            <person name="Niang G."/>
            <person name="Scheremetjew M."/>
            <person name="Finn R."/>
            <person name="Kale V."/>
            <person name="Holt S."/>
            <person name="Cochrane G."/>
            <person name="Meng A."/>
            <person name="Brown T."/>
            <person name="Cohen L."/>
        </authorList>
    </citation>
    <scope>NUCLEOTIDE SEQUENCE</scope>
    <source>
        <strain evidence="2">CCMP1510</strain>
    </source>
</reference>
<gene>
    <name evidence="2" type="ORF">ALAG00032_LOCUS11527</name>
</gene>
<keyword evidence="1" id="KW-0472">Membrane</keyword>
<evidence type="ECO:0000313" key="2">
    <source>
        <dbReference type="EMBL" id="CAE0370748.1"/>
    </source>
</evidence>
<evidence type="ECO:0000256" key="1">
    <source>
        <dbReference type="SAM" id="Phobius"/>
    </source>
</evidence>
<protein>
    <submittedName>
        <fullName evidence="2">Uncharacterized protein</fullName>
    </submittedName>
</protein>
<accession>A0A7S3K0E6</accession>
<name>A0A7S3K0E6_9STRA</name>
<dbReference type="AlphaFoldDB" id="A0A7S3K0E6"/>
<sequence>MKMAMPKREQSKNKQTHGLPIHIPSCILDETTSLNREHTVRFVLSNLESCFDGEHLETVYFLLDNIFTMWNLIFVFIQNNTTTTTIDNTVENSFFKLKKVYAPNRTTGINGVHLVDRAINAVDRSFQDIITNFNTEPKQTRGTVCINEINSTHRPETKAILSAIPMQAKDQFNPYFIKQTDNGTTIYIFTNPSKDRYSNFNHALLSKKTRTSKHSELEVIGVSPHLFMGILISIIVQMPLVELNYYKSLITNNHSSNRITQPEMHSSLNNTHGNAVDKMLSDCIRNNFEIFMQQSNTEQKLKLLQFMNSCISSESSTVSSVQQPQQSIVNQYFCTQLPQFQQRQFHQQQSLQRSFTPITIPPFFPPSVPLAQAYTVDNSSVISGGMDTFLVPSVPSVSSDNGVNRHINAFGDNDFEHSLPDYATNSLDESKDSIEANSMDESKDNSSTVDAENIAPVIKENYETFNI</sequence>
<feature type="transmembrane region" description="Helical" evidence="1">
    <location>
        <begin position="217"/>
        <end position="240"/>
    </location>
</feature>
<proteinExistence type="predicted"/>
<keyword evidence="1" id="KW-0812">Transmembrane</keyword>
<organism evidence="2">
    <name type="scientific">Aureoumbra lagunensis</name>
    <dbReference type="NCBI Taxonomy" id="44058"/>
    <lineage>
        <taxon>Eukaryota</taxon>
        <taxon>Sar</taxon>
        <taxon>Stramenopiles</taxon>
        <taxon>Ochrophyta</taxon>
        <taxon>Pelagophyceae</taxon>
        <taxon>Pelagomonadales</taxon>
        <taxon>Aureoumbra</taxon>
    </lineage>
</organism>
<dbReference type="EMBL" id="HBIJ01017329">
    <property type="protein sequence ID" value="CAE0370748.1"/>
    <property type="molecule type" value="Transcribed_RNA"/>
</dbReference>